<protein>
    <submittedName>
        <fullName evidence="2">Uncharacterized protein</fullName>
    </submittedName>
</protein>
<keyword evidence="1" id="KW-0732">Signal</keyword>
<dbReference type="InterPro" id="IPR011050">
    <property type="entry name" value="Pectin_lyase_fold/virulence"/>
</dbReference>
<name>A0A7S2W5F7_9STRA</name>
<gene>
    <name evidence="2" type="ORF">QSP1433_LOCUS2315</name>
</gene>
<dbReference type="CDD" id="cd23669">
    <property type="entry name" value="GH55_SacteLam55A-like"/>
    <property type="match status" value="1"/>
</dbReference>
<accession>A0A7S2W5F7</accession>
<reference evidence="2" key="1">
    <citation type="submission" date="2021-01" db="EMBL/GenBank/DDBJ databases">
        <authorList>
            <person name="Corre E."/>
            <person name="Pelletier E."/>
            <person name="Niang G."/>
            <person name="Scheremetjew M."/>
            <person name="Finn R."/>
            <person name="Kale V."/>
            <person name="Holt S."/>
            <person name="Cochrane G."/>
            <person name="Meng A."/>
            <person name="Brown T."/>
            <person name="Cohen L."/>
        </authorList>
    </citation>
    <scope>NUCLEOTIDE SEQUENCE</scope>
    <source>
        <strain evidence="2">NY070348D</strain>
    </source>
</reference>
<sequence length="584" mass="64099">MKILAIVALLVGSLQNGKGVFQNPPLWPHSVYVFKPEQEQDYIQATIENASENLTPLVDDCKHGQFSTDRVAFLFTPGNYSNVDVQVGYYTQVLGLGERETDTVLSVRAGCVGTGELDLDTFWRGAENFRTHSDLEWHVSQAGPLRKVYVNGRLGLSGGGYGCAGYASDLYVEKSISFGAQLQYSIATSHIHGEQTEKSKWATLFMGNTFDKYTVNATNRVTKFDASPKIAGKPFIISAGDKFSLKVPGIHVNVTGQTSQFDNDARTIDFSQVYVVRSKDVDWEKQLRTAMNHPFTRAVLFTPGIYEVESEIKITRDDFVVLGIGMATLSLASTTANHVLKIEGAKNVRVAGLLIETSVTNDNAVLFLADQESNNTIIQDVFFRVGGPVCEGVSAKTMLQVDASDSIIENTWAWRAGQCKGPLGNNKLLRVQNHPVPVENKSLPVQHGIVVGGANIIGYALSSEHTLKQNLIWSGENGTIYSYQSEIAPDIDQDDVDNTKITGYKVDDNVTSHQAHGTGVYIYFRDDNVTLPNGYQCPNGKERTFFHNSFTLRLGGTSMIEHIVNQVGGAVTQSFTPVFLNTNL</sequence>
<organism evidence="2">
    <name type="scientific">Mucochytrium quahogii</name>
    <dbReference type="NCBI Taxonomy" id="96639"/>
    <lineage>
        <taxon>Eukaryota</taxon>
        <taxon>Sar</taxon>
        <taxon>Stramenopiles</taxon>
        <taxon>Bigyra</taxon>
        <taxon>Labyrinthulomycetes</taxon>
        <taxon>Thraustochytrida</taxon>
        <taxon>Thraustochytriidae</taxon>
        <taxon>Mucochytrium</taxon>
    </lineage>
</organism>
<dbReference type="InterPro" id="IPR012334">
    <property type="entry name" value="Pectin_lyas_fold"/>
</dbReference>
<dbReference type="SUPFAM" id="SSF51126">
    <property type="entry name" value="Pectin lyase-like"/>
    <property type="match status" value="1"/>
</dbReference>
<feature type="signal peptide" evidence="1">
    <location>
        <begin position="1"/>
        <end position="19"/>
    </location>
</feature>
<proteinExistence type="predicted"/>
<dbReference type="InterPro" id="IPR059186">
    <property type="entry name" value="SACTE_4363"/>
</dbReference>
<feature type="chain" id="PRO_5031479346" evidence="1">
    <location>
        <begin position="20"/>
        <end position="584"/>
    </location>
</feature>
<evidence type="ECO:0000256" key="1">
    <source>
        <dbReference type="SAM" id="SignalP"/>
    </source>
</evidence>
<dbReference type="EMBL" id="HBHK01003914">
    <property type="protein sequence ID" value="CAD9668112.1"/>
    <property type="molecule type" value="Transcribed_RNA"/>
</dbReference>
<dbReference type="Gene3D" id="2.160.20.10">
    <property type="entry name" value="Single-stranded right-handed beta-helix, Pectin lyase-like"/>
    <property type="match status" value="1"/>
</dbReference>
<evidence type="ECO:0000313" key="2">
    <source>
        <dbReference type="EMBL" id="CAD9668112.1"/>
    </source>
</evidence>
<dbReference type="AlphaFoldDB" id="A0A7S2W5F7"/>